<evidence type="ECO:0000256" key="3">
    <source>
        <dbReference type="ARBA" id="ARBA00023125"/>
    </source>
</evidence>
<protein>
    <submittedName>
        <fullName evidence="6">Transcriptional regulator</fullName>
    </submittedName>
</protein>
<keyword evidence="3" id="KW-0238">DNA-binding</keyword>
<dbReference type="SUPFAM" id="SSF53850">
    <property type="entry name" value="Periplasmic binding protein-like II"/>
    <property type="match status" value="1"/>
</dbReference>
<dbReference type="PANTHER" id="PTHR30537">
    <property type="entry name" value="HTH-TYPE TRANSCRIPTIONAL REGULATOR"/>
    <property type="match status" value="1"/>
</dbReference>
<keyword evidence="2" id="KW-0805">Transcription regulation</keyword>
<dbReference type="RefSeq" id="WP_010915255.1">
    <property type="nucleotide sequence ID" value="NC_002678.2"/>
</dbReference>
<sequence>MAFDGRVISNVGVLAAIAEGGSFARAADALGLSRSGVSRAVSRLEARVGVRLLDRTTRAVSLTDEGRRLYAEVAPLLTGIEDAVTVTSGTSVAVRGRLRVNVDAFFSRQLFTPHISEFLSLYPDLSLELVARDQLGDLVAEGFDIAIRFGTPPVSSLVVKKLVETRTVTVAAPAYLTAHGTPTIPADLVEHACIQVRDSLTGQPIEEWRFRRGAEVVDVRTTGRLMVTEFGTMLGACLDGVGIARIKAIGVQHLIQQGALVEVLPDWRGESFPLYALYPSRHLPPAKVRAFIDFVQSHLG</sequence>
<dbReference type="CDD" id="cd08422">
    <property type="entry name" value="PBP2_CrgA_like"/>
    <property type="match status" value="1"/>
</dbReference>
<dbReference type="InterPro" id="IPR036390">
    <property type="entry name" value="WH_DNA-bd_sf"/>
</dbReference>
<organism evidence="6 7">
    <name type="scientific">Mesorhizobium japonicum (strain LMG 29417 / CECT 9101 / MAFF 303099)</name>
    <name type="common">Mesorhizobium loti (strain MAFF 303099)</name>
    <dbReference type="NCBI Taxonomy" id="266835"/>
    <lineage>
        <taxon>Bacteria</taxon>
        <taxon>Pseudomonadati</taxon>
        <taxon>Pseudomonadota</taxon>
        <taxon>Alphaproteobacteria</taxon>
        <taxon>Hyphomicrobiales</taxon>
        <taxon>Phyllobacteriaceae</taxon>
        <taxon>Mesorhizobium</taxon>
    </lineage>
</organism>
<dbReference type="InterPro" id="IPR036388">
    <property type="entry name" value="WH-like_DNA-bd_sf"/>
</dbReference>
<evidence type="ECO:0000256" key="1">
    <source>
        <dbReference type="ARBA" id="ARBA00009437"/>
    </source>
</evidence>
<proteinExistence type="inferred from homology"/>
<dbReference type="PANTHER" id="PTHR30537:SF5">
    <property type="entry name" value="HTH-TYPE TRANSCRIPTIONAL ACTIVATOR TTDR-RELATED"/>
    <property type="match status" value="1"/>
</dbReference>
<dbReference type="Proteomes" id="UP000000552">
    <property type="component" value="Chromosome"/>
</dbReference>
<evidence type="ECO:0000313" key="6">
    <source>
        <dbReference type="EMBL" id="BAB53629.1"/>
    </source>
</evidence>
<dbReference type="SUPFAM" id="SSF46785">
    <property type="entry name" value="Winged helix' DNA-binding domain"/>
    <property type="match status" value="1"/>
</dbReference>
<dbReference type="EMBL" id="BA000012">
    <property type="protein sequence ID" value="BAB53629.1"/>
    <property type="molecule type" value="Genomic_DNA"/>
</dbReference>
<keyword evidence="4" id="KW-0804">Transcription</keyword>
<dbReference type="KEGG" id="mlo:mll7971"/>
<dbReference type="InterPro" id="IPR005119">
    <property type="entry name" value="LysR_subst-bd"/>
</dbReference>
<dbReference type="Pfam" id="PF03466">
    <property type="entry name" value="LysR_substrate"/>
    <property type="match status" value="1"/>
</dbReference>
<evidence type="ECO:0000256" key="4">
    <source>
        <dbReference type="ARBA" id="ARBA00023163"/>
    </source>
</evidence>
<evidence type="ECO:0000256" key="2">
    <source>
        <dbReference type="ARBA" id="ARBA00023015"/>
    </source>
</evidence>
<reference evidence="6 7" key="1">
    <citation type="journal article" date="2000" name="DNA Res.">
        <title>Complete genome structure of the nitrogen-fixing symbiotic bacterium Mesorhizobium loti.</title>
        <authorList>
            <person name="Kaneko T."/>
            <person name="Nakamura Y."/>
            <person name="Sato S."/>
            <person name="Asamizu E."/>
            <person name="Kato T."/>
            <person name="Sasamoto S."/>
            <person name="Watanabe A."/>
            <person name="Idesawa K."/>
            <person name="Ishikawa A."/>
            <person name="Kawashima K."/>
            <person name="Kimura T."/>
            <person name="Kishida Y."/>
            <person name="Kiyokawa C."/>
            <person name="Kohara M."/>
            <person name="Matsumoto M."/>
            <person name="Matsuno A."/>
            <person name="Mochizuki Y."/>
            <person name="Nakayama S."/>
            <person name="Nakazaki N."/>
            <person name="Shimpo S."/>
            <person name="Sugimoto M."/>
            <person name="Takeuchi C."/>
            <person name="Yamada M."/>
            <person name="Tabata S."/>
        </authorList>
    </citation>
    <scope>NUCLEOTIDE SEQUENCE [LARGE SCALE GENOMIC DNA]</scope>
    <source>
        <strain evidence="7">LMG 29417 / CECT 9101 / MAFF 303099</strain>
    </source>
</reference>
<dbReference type="PATRIC" id="fig|266835.9.peg.6374"/>
<evidence type="ECO:0000313" key="7">
    <source>
        <dbReference type="Proteomes" id="UP000000552"/>
    </source>
</evidence>
<dbReference type="eggNOG" id="COG0583">
    <property type="taxonomic scope" value="Bacteria"/>
</dbReference>
<comment type="similarity">
    <text evidence="1">Belongs to the LysR transcriptional regulatory family.</text>
</comment>
<gene>
    <name evidence="6" type="ordered locus">mll7971</name>
</gene>
<dbReference type="GO" id="GO:0003700">
    <property type="term" value="F:DNA-binding transcription factor activity"/>
    <property type="evidence" value="ECO:0007669"/>
    <property type="project" value="InterPro"/>
</dbReference>
<accession>Q984K1</accession>
<dbReference type="GO" id="GO:0003677">
    <property type="term" value="F:DNA binding"/>
    <property type="evidence" value="ECO:0007669"/>
    <property type="project" value="UniProtKB-KW"/>
</dbReference>
<feature type="domain" description="HTH lysR-type" evidence="5">
    <location>
        <begin position="13"/>
        <end position="63"/>
    </location>
</feature>
<dbReference type="Gene3D" id="1.10.10.10">
    <property type="entry name" value="Winged helix-like DNA-binding domain superfamily/Winged helix DNA-binding domain"/>
    <property type="match status" value="1"/>
</dbReference>
<dbReference type="PRINTS" id="PR00039">
    <property type="entry name" value="HTHLYSR"/>
</dbReference>
<evidence type="ECO:0000259" key="5">
    <source>
        <dbReference type="PROSITE" id="PS50931"/>
    </source>
</evidence>
<dbReference type="AlphaFoldDB" id="Q984K1"/>
<dbReference type="PROSITE" id="PS50931">
    <property type="entry name" value="HTH_LYSR"/>
    <property type="match status" value="1"/>
</dbReference>
<dbReference type="HOGENOM" id="CLU_039613_16_2_5"/>
<dbReference type="FunFam" id="1.10.10.10:FF:000001">
    <property type="entry name" value="LysR family transcriptional regulator"/>
    <property type="match status" value="1"/>
</dbReference>
<dbReference type="Pfam" id="PF00126">
    <property type="entry name" value="HTH_1"/>
    <property type="match status" value="1"/>
</dbReference>
<dbReference type="InterPro" id="IPR000847">
    <property type="entry name" value="LysR_HTH_N"/>
</dbReference>
<name>Q984K1_RHILO</name>
<dbReference type="InterPro" id="IPR058163">
    <property type="entry name" value="LysR-type_TF_proteobact-type"/>
</dbReference>
<dbReference type="Gene3D" id="3.40.190.290">
    <property type="match status" value="1"/>
</dbReference>